<feature type="domain" description="Copper amine oxidase-like N-terminal" evidence="1">
    <location>
        <begin position="56"/>
        <end position="99"/>
    </location>
</feature>
<dbReference type="Pfam" id="PF07833">
    <property type="entry name" value="Cu_amine_oxidN1"/>
    <property type="match status" value="1"/>
</dbReference>
<dbReference type="InterPro" id="IPR012854">
    <property type="entry name" value="Cu_amine_oxidase-like_N"/>
</dbReference>
<proteinExistence type="predicted"/>
<accession>A0ABT6N9R6</accession>
<name>A0ABT6N9R6_9FIRM</name>
<dbReference type="RefSeq" id="WP_281092958.1">
    <property type="nucleotide sequence ID" value="NZ_JARYZI010000001.1"/>
</dbReference>
<gene>
    <name evidence="2" type="ORF">QE109_03315</name>
</gene>
<sequence length="220" mass="24483">MSKKVLIFVLILLTTTFYQLSSGTETIQKIVAAFNYEIKLSLNGEAYTPTDDDGRELKPIIYEGRTYLPLKAFADTLGVFVDWDPSSKTVIIATNDENFGIPYNDANTDAQIDTFTTPKLSGSIVEQKVKLTWEVISTSNFTGYKVVASKYNSEPSYPNDGYAAYITDRKTTSFLIDTNSSYNGGDFDGKFISGQKYYFSITALYGETKVKGNVVEIIMP</sequence>
<dbReference type="SUPFAM" id="SSF55383">
    <property type="entry name" value="Copper amine oxidase, domain N"/>
    <property type="match status" value="1"/>
</dbReference>
<dbReference type="Proteomes" id="UP001158045">
    <property type="component" value="Unassembled WGS sequence"/>
</dbReference>
<dbReference type="EMBL" id="JARYZI010000001">
    <property type="protein sequence ID" value="MDH8677160.1"/>
    <property type="molecule type" value="Genomic_DNA"/>
</dbReference>
<comment type="caution">
    <text evidence="2">The sequence shown here is derived from an EMBL/GenBank/DDBJ whole genome shotgun (WGS) entry which is preliminary data.</text>
</comment>
<evidence type="ECO:0000259" key="1">
    <source>
        <dbReference type="Pfam" id="PF07833"/>
    </source>
</evidence>
<protein>
    <submittedName>
        <fullName evidence="2">Stalk domain-containing protein</fullName>
    </submittedName>
</protein>
<organism evidence="2 3">
    <name type="scientific">Fusibacter bizertensis</name>
    <dbReference type="NCBI Taxonomy" id="1488331"/>
    <lineage>
        <taxon>Bacteria</taxon>
        <taxon>Bacillati</taxon>
        <taxon>Bacillota</taxon>
        <taxon>Clostridia</taxon>
        <taxon>Eubacteriales</taxon>
        <taxon>Eubacteriales Family XII. Incertae Sedis</taxon>
        <taxon>Fusibacter</taxon>
    </lineage>
</organism>
<dbReference type="InterPro" id="IPR036582">
    <property type="entry name" value="Mao_N_sf"/>
</dbReference>
<reference evidence="2 3" key="1">
    <citation type="submission" date="2023-04" db="EMBL/GenBank/DDBJ databases">
        <title>Fusibacter bizertensis strain WBS, isolated from littoral bottom sediments of the Arctic seas - biochemical and genomic analysis.</title>
        <authorList>
            <person name="Brioukhanov A.L."/>
        </authorList>
    </citation>
    <scope>NUCLEOTIDE SEQUENCE [LARGE SCALE GENOMIC DNA]</scope>
    <source>
        <strain evidence="2 3">WBS</strain>
    </source>
</reference>
<evidence type="ECO:0000313" key="2">
    <source>
        <dbReference type="EMBL" id="MDH8677160.1"/>
    </source>
</evidence>
<keyword evidence="3" id="KW-1185">Reference proteome</keyword>
<evidence type="ECO:0000313" key="3">
    <source>
        <dbReference type="Proteomes" id="UP001158045"/>
    </source>
</evidence>